<evidence type="ECO:0000259" key="2">
    <source>
        <dbReference type="Pfam" id="PF05360"/>
    </source>
</evidence>
<keyword evidence="1" id="KW-0812">Transmembrane</keyword>
<dbReference type="Proteomes" id="UP000521017">
    <property type="component" value="Unassembled WGS sequence"/>
</dbReference>
<feature type="transmembrane region" description="Helical" evidence="1">
    <location>
        <begin position="7"/>
        <end position="27"/>
    </location>
</feature>
<feature type="transmembrane region" description="Helical" evidence="1">
    <location>
        <begin position="71"/>
        <end position="95"/>
    </location>
</feature>
<accession>A0A7X0J7Y6</accession>
<keyword evidence="1" id="KW-0472">Membrane</keyword>
<reference evidence="3 4" key="1">
    <citation type="submission" date="2020-08" db="EMBL/GenBank/DDBJ databases">
        <title>Genomic Encyclopedia of Type Strains, Phase IV (KMG-V): Genome sequencing to study the core and pangenomes of soil and plant-associated prokaryotes.</title>
        <authorList>
            <person name="Whitman W."/>
        </authorList>
    </citation>
    <scope>NUCLEOTIDE SEQUENCE [LARGE SCALE GENOMIC DNA]</scope>
    <source>
        <strain evidence="3 4">M2T3</strain>
    </source>
</reference>
<feature type="domain" description="YiaAB two helix" evidence="2">
    <location>
        <begin position="72"/>
        <end position="124"/>
    </location>
</feature>
<sequence length="140" mass="15595">MNQKPSSAFVGASWVALMAGFAAYNIGLFNAKMLLNEKGYYFTILIFGTFSAISVQKCVRDRLEGIPVTNIYYGIAWFCTILSIFLLTVGLWNATLDLSEKGFYAMSFLLSLFASIAVQKNTRDSIGSEPKNTQDQQNQF</sequence>
<dbReference type="NCBIfam" id="NF008482">
    <property type="entry name" value="PRK11383.1"/>
    <property type="match status" value="1"/>
</dbReference>
<dbReference type="PANTHER" id="PTHR37290:SF1">
    <property type="entry name" value="INNER MEMBRANE PROTEIN YIAA"/>
    <property type="match status" value="1"/>
</dbReference>
<dbReference type="GO" id="GO:0005886">
    <property type="term" value="C:plasma membrane"/>
    <property type="evidence" value="ECO:0007669"/>
    <property type="project" value="TreeGrafter"/>
</dbReference>
<dbReference type="GO" id="GO:0006974">
    <property type="term" value="P:DNA damage response"/>
    <property type="evidence" value="ECO:0007669"/>
    <property type="project" value="TreeGrafter"/>
</dbReference>
<dbReference type="RefSeq" id="WP_184628221.1">
    <property type="nucleotide sequence ID" value="NZ_JACHCC010000011.1"/>
</dbReference>
<evidence type="ECO:0000313" key="3">
    <source>
        <dbReference type="EMBL" id="MBB6501982.1"/>
    </source>
</evidence>
<organism evidence="3 4">
    <name type="scientific">Pedobacter cryoconitis</name>
    <dbReference type="NCBI Taxonomy" id="188932"/>
    <lineage>
        <taxon>Bacteria</taxon>
        <taxon>Pseudomonadati</taxon>
        <taxon>Bacteroidota</taxon>
        <taxon>Sphingobacteriia</taxon>
        <taxon>Sphingobacteriales</taxon>
        <taxon>Sphingobacteriaceae</taxon>
        <taxon>Pedobacter</taxon>
    </lineage>
</organism>
<evidence type="ECO:0000313" key="4">
    <source>
        <dbReference type="Proteomes" id="UP000521017"/>
    </source>
</evidence>
<dbReference type="EMBL" id="JACHCC010000011">
    <property type="protein sequence ID" value="MBB6501982.1"/>
    <property type="molecule type" value="Genomic_DNA"/>
</dbReference>
<gene>
    <name evidence="3" type="ORF">HDF25_004159</name>
</gene>
<proteinExistence type="predicted"/>
<dbReference type="Pfam" id="PF05360">
    <property type="entry name" value="YiaAB"/>
    <property type="match status" value="2"/>
</dbReference>
<keyword evidence="1" id="KW-1133">Transmembrane helix</keyword>
<dbReference type="InterPro" id="IPR008024">
    <property type="entry name" value="YiaAB"/>
</dbReference>
<feature type="transmembrane region" description="Helical" evidence="1">
    <location>
        <begin position="101"/>
        <end position="118"/>
    </location>
</feature>
<comment type="caution">
    <text evidence="3">The sequence shown here is derived from an EMBL/GenBank/DDBJ whole genome shotgun (WGS) entry which is preliminary data.</text>
</comment>
<dbReference type="InterPro" id="IPR038972">
    <property type="entry name" value="YiaA-like"/>
</dbReference>
<feature type="domain" description="YiaAB two helix" evidence="2">
    <location>
        <begin position="9"/>
        <end position="61"/>
    </location>
</feature>
<name>A0A7X0J7Y6_9SPHI</name>
<protein>
    <submittedName>
        <fullName evidence="3">Putative membrane protein YiaA</fullName>
    </submittedName>
</protein>
<feature type="transmembrane region" description="Helical" evidence="1">
    <location>
        <begin position="39"/>
        <end position="59"/>
    </location>
</feature>
<evidence type="ECO:0000256" key="1">
    <source>
        <dbReference type="SAM" id="Phobius"/>
    </source>
</evidence>
<dbReference type="PANTHER" id="PTHR37290">
    <property type="entry name" value="INNER MEMBRANE PROTEIN YIAA-RELATED"/>
    <property type="match status" value="1"/>
</dbReference>
<dbReference type="AlphaFoldDB" id="A0A7X0J7Y6"/>